<proteinExistence type="predicted"/>
<reference evidence="1 2" key="1">
    <citation type="submission" date="2022-06" db="EMBL/GenBank/DDBJ databases">
        <title>Roseomonas CN29.</title>
        <authorList>
            <person name="Cheng Y."/>
            <person name="He X."/>
        </authorList>
    </citation>
    <scope>NUCLEOTIDE SEQUENCE [LARGE SCALE GENOMIC DNA]</scope>
    <source>
        <strain evidence="1 2">CN29</strain>
    </source>
</reference>
<accession>A0ABT1WXK8</accession>
<organism evidence="1 2">
    <name type="scientific">Roseomonas populi</name>
    <dbReference type="NCBI Taxonomy" id="3121582"/>
    <lineage>
        <taxon>Bacteria</taxon>
        <taxon>Pseudomonadati</taxon>
        <taxon>Pseudomonadota</taxon>
        <taxon>Alphaproteobacteria</taxon>
        <taxon>Acetobacterales</taxon>
        <taxon>Roseomonadaceae</taxon>
        <taxon>Roseomonas</taxon>
    </lineage>
</organism>
<dbReference type="EMBL" id="JANJOU010000001">
    <property type="protein sequence ID" value="MCR0980577.1"/>
    <property type="molecule type" value="Genomic_DNA"/>
</dbReference>
<evidence type="ECO:0000313" key="2">
    <source>
        <dbReference type="Proteomes" id="UP001524642"/>
    </source>
</evidence>
<comment type="caution">
    <text evidence="1">The sequence shown here is derived from an EMBL/GenBank/DDBJ whole genome shotgun (WGS) entry which is preliminary data.</text>
</comment>
<dbReference type="RefSeq" id="WP_257714260.1">
    <property type="nucleotide sequence ID" value="NZ_JANJOU010000001.1"/>
</dbReference>
<protein>
    <recommendedName>
        <fullName evidence="3">Endonuclease</fullName>
    </recommendedName>
</protein>
<name>A0ABT1WXK8_9PROT</name>
<sequence length="150" mass="17204">MDSVERSGGPALKPRRDGLLTNRRARQAVVSKLRERGYEVPSFATDTGRIGAFPVVSPARRLTFLLEVRGLYRLNPWIIKTRAERDDLFYVLALVPDDGPTRLFVLTQAQVYAFRREELERHKRPADYHAPGVLLRQVKAYEDAWDVLPS</sequence>
<keyword evidence="2" id="KW-1185">Reference proteome</keyword>
<evidence type="ECO:0000313" key="1">
    <source>
        <dbReference type="EMBL" id="MCR0980577.1"/>
    </source>
</evidence>
<evidence type="ECO:0008006" key="3">
    <source>
        <dbReference type="Google" id="ProtNLM"/>
    </source>
</evidence>
<dbReference type="Proteomes" id="UP001524642">
    <property type="component" value="Unassembled WGS sequence"/>
</dbReference>
<gene>
    <name evidence="1" type="ORF">NRP21_00760</name>
</gene>